<keyword evidence="2" id="KW-1185">Reference proteome</keyword>
<dbReference type="Proteomes" id="UP000001975">
    <property type="component" value="Chromosome"/>
</dbReference>
<evidence type="ECO:0000313" key="1">
    <source>
        <dbReference type="EMBL" id="CAJ52722.1"/>
    </source>
</evidence>
<dbReference type="Pfam" id="PF06133">
    <property type="entry name" value="Com_YlbF"/>
    <property type="match status" value="1"/>
</dbReference>
<evidence type="ECO:0000313" key="2">
    <source>
        <dbReference type="Proteomes" id="UP000001975"/>
    </source>
</evidence>
<protein>
    <submittedName>
        <fullName evidence="1">DUF964 family protein</fullName>
    </submittedName>
</protein>
<dbReference type="SUPFAM" id="SSF158622">
    <property type="entry name" value="YheA/YmcA-like"/>
    <property type="match status" value="1"/>
</dbReference>
<name>Q18H23_HALWD</name>
<accession>Q18H23</accession>
<dbReference type="Gene3D" id="1.20.1500.10">
    <property type="entry name" value="YheA/YmcA-like"/>
    <property type="match status" value="1"/>
</dbReference>
<dbReference type="eggNOG" id="arCOG04404">
    <property type="taxonomic scope" value="Archaea"/>
</dbReference>
<gene>
    <name evidence="1" type="ordered locus">HQ_2610A</name>
</gene>
<sequence length="122" mass="13814">MSEAASEELAVEESLQTFIETLHNSKTYQQFVDANKQLNADEEARSLLETYQQKQQELDTDDFDSSILGELQELKTKVSNNVTIQEYQAAREEFIALVEQTNDVISEQIRQEFAQSLGGGCC</sequence>
<dbReference type="RefSeq" id="WP_011571838.1">
    <property type="nucleotide sequence ID" value="NC_008212.1"/>
</dbReference>
<dbReference type="EMBL" id="AM180088">
    <property type="protein sequence ID" value="CAJ52722.1"/>
    <property type="molecule type" value="Genomic_DNA"/>
</dbReference>
<organism evidence="1 2">
    <name type="scientific">Haloquadratum walsbyi (strain DSM 16790 / HBSQ001)</name>
    <dbReference type="NCBI Taxonomy" id="362976"/>
    <lineage>
        <taxon>Archaea</taxon>
        <taxon>Methanobacteriati</taxon>
        <taxon>Methanobacteriota</taxon>
        <taxon>Stenosarchaea group</taxon>
        <taxon>Halobacteria</taxon>
        <taxon>Halobacteriales</taxon>
        <taxon>Haloferacaceae</taxon>
        <taxon>Haloquadratum</taxon>
    </lineage>
</organism>
<dbReference type="InterPro" id="IPR023378">
    <property type="entry name" value="YheA/YmcA-like_dom_sf"/>
</dbReference>
<dbReference type="AlphaFoldDB" id="Q18H23"/>
<dbReference type="NCBIfam" id="NF041416">
    <property type="entry name" value="halo_CC_star_2"/>
    <property type="match status" value="1"/>
</dbReference>
<dbReference type="STRING" id="362976.HQ_2610A"/>
<dbReference type="InterPro" id="IPR010368">
    <property type="entry name" value="Com_YlbF"/>
</dbReference>
<dbReference type="GeneID" id="4193038"/>
<dbReference type="HOGENOM" id="CLU_159728_0_0_2"/>
<proteinExistence type="predicted"/>
<dbReference type="KEGG" id="hwa:HQ_2610A"/>
<reference evidence="1 2" key="1">
    <citation type="journal article" date="2006" name="BMC Genomics">
        <title>The genome of the square archaeon Haloquadratum walsbyi: life at the limits of water activity.</title>
        <authorList>
            <person name="Bolhuis H.H."/>
            <person name="Palm P.P."/>
            <person name="Wende A.W."/>
            <person name="Falb M.M."/>
            <person name="Rampp M.M."/>
            <person name="Rodriguez-Valera F.F."/>
            <person name="Pfeiffer F.F."/>
            <person name="Oesterhelt D.D."/>
        </authorList>
    </citation>
    <scope>NUCLEOTIDE SEQUENCE [LARGE SCALE GENOMIC DNA]</scope>
    <source>
        <strain evidence="2">DSM 16790 / HBSQ001</strain>
    </source>
</reference>